<dbReference type="InterPro" id="IPR025178">
    <property type="entry name" value="Lnb_N"/>
</dbReference>
<keyword evidence="5" id="KW-1185">Reference proteome</keyword>
<keyword evidence="1" id="KW-0812">Transmembrane</keyword>
<keyword evidence="1" id="KW-0472">Membrane</keyword>
<evidence type="ECO:0000259" key="3">
    <source>
        <dbReference type="Pfam" id="PF25221"/>
    </source>
</evidence>
<feature type="domain" description="Lnb N-terminal periplasmic" evidence="2">
    <location>
        <begin position="42"/>
        <end position="180"/>
    </location>
</feature>
<feature type="domain" description="Lnb-like transmembrane" evidence="3">
    <location>
        <begin position="263"/>
        <end position="397"/>
    </location>
</feature>
<dbReference type="AlphaFoldDB" id="A0A0D5YQ84"/>
<keyword evidence="1" id="KW-1133">Transmembrane helix</keyword>
<protein>
    <submittedName>
        <fullName evidence="4">Uncharacterized protein</fullName>
    </submittedName>
</protein>
<dbReference type="Pfam" id="PF13387">
    <property type="entry name" value="Lnb_N"/>
    <property type="match status" value="1"/>
</dbReference>
<dbReference type="STRING" id="516051.VC82_387"/>
<feature type="transmembrane region" description="Helical" evidence="1">
    <location>
        <begin position="380"/>
        <end position="399"/>
    </location>
</feature>
<feature type="transmembrane region" description="Helical" evidence="1">
    <location>
        <begin position="353"/>
        <end position="373"/>
    </location>
</feature>
<accession>A0A0D5YQ84</accession>
<reference evidence="4 5" key="1">
    <citation type="submission" date="2015-03" db="EMBL/GenBank/DDBJ databases">
        <title>Complete genome sequence of Muricauda lutaonensis CC-HSB-11T, isolated from a coastal hot spring.</title>
        <authorList>
            <person name="Kim K.M."/>
        </authorList>
    </citation>
    <scope>NUCLEOTIDE SEQUENCE [LARGE SCALE GENOMIC DNA]</scope>
    <source>
        <strain evidence="4 5">CC-HSB-11</strain>
    </source>
</reference>
<sequence>MGRPCIVIIQIFGLVMVRNFFFLACVLLGAFASAQLPRLSQNARISVLTCGSGDELYSAFGHTAFRVQDSVLGLDVVYNYGTFDFDQPNFYLNFAKGNMVYSLSRTRFANFLLEYEADKRWIREQILDLDQVEKNKFLAFLEDNYRPENRNYLYDPLFNNCSNITANILEKLFDNQITYSYSHLEKRHTFRELIMQHLHWNSWSALGINLAYGSVVDREATPYEHMFLPYYTMYQLRNTTKNGKPLVLRERVVLDYDEHEQRSFFLTSPLFWLLLLFMFVAAITFLDYRHDHKNPWLDTVLLTLTGLLGFFIVFLWFFTNHSGTGGNLNILWAVPLNFILVFMLLFAGRPAWYVQYLWFLLGLLALLLAIWVLGIQVFPVLVLPIMATLAIRYLYLWYWEWKVPKP</sequence>
<dbReference type="KEGG" id="mlt:VC82_387"/>
<organism evidence="4 5">
    <name type="scientific">Flagellimonas lutaonensis</name>
    <dbReference type="NCBI Taxonomy" id="516051"/>
    <lineage>
        <taxon>Bacteria</taxon>
        <taxon>Pseudomonadati</taxon>
        <taxon>Bacteroidota</taxon>
        <taxon>Flavobacteriia</taxon>
        <taxon>Flavobacteriales</taxon>
        <taxon>Flavobacteriaceae</taxon>
        <taxon>Flagellimonas</taxon>
    </lineage>
</organism>
<dbReference type="EMBL" id="CP011071">
    <property type="protein sequence ID" value="AKA34069.1"/>
    <property type="molecule type" value="Genomic_DNA"/>
</dbReference>
<dbReference type="Pfam" id="PF25221">
    <property type="entry name" value="5TMH_Lnb"/>
    <property type="match status" value="1"/>
</dbReference>
<dbReference type="PATRIC" id="fig|516051.4.peg.401"/>
<feature type="transmembrane region" description="Helical" evidence="1">
    <location>
        <begin position="270"/>
        <end position="288"/>
    </location>
</feature>
<dbReference type="Proteomes" id="UP000032726">
    <property type="component" value="Chromosome"/>
</dbReference>
<feature type="transmembrane region" description="Helical" evidence="1">
    <location>
        <begin position="330"/>
        <end position="347"/>
    </location>
</feature>
<name>A0A0D5YQ84_9FLAO</name>
<feature type="transmembrane region" description="Helical" evidence="1">
    <location>
        <begin position="300"/>
        <end position="318"/>
    </location>
</feature>
<dbReference type="HOGENOM" id="CLU_052983_1_0_10"/>
<evidence type="ECO:0000313" key="5">
    <source>
        <dbReference type="Proteomes" id="UP000032726"/>
    </source>
</evidence>
<feature type="transmembrane region" description="Helical" evidence="1">
    <location>
        <begin position="6"/>
        <end position="31"/>
    </location>
</feature>
<evidence type="ECO:0000259" key="2">
    <source>
        <dbReference type="Pfam" id="PF13387"/>
    </source>
</evidence>
<dbReference type="InterPro" id="IPR057436">
    <property type="entry name" value="5TMH_Lnb"/>
</dbReference>
<evidence type="ECO:0000256" key="1">
    <source>
        <dbReference type="SAM" id="Phobius"/>
    </source>
</evidence>
<proteinExistence type="predicted"/>
<evidence type="ECO:0000313" key="4">
    <source>
        <dbReference type="EMBL" id="AKA34069.1"/>
    </source>
</evidence>
<gene>
    <name evidence="4" type="ORF">VC82_387</name>
</gene>